<dbReference type="CDD" id="cd16727">
    <property type="entry name" value="RING-HC_MIB1_rpt3"/>
    <property type="match status" value="1"/>
</dbReference>
<dbReference type="GO" id="GO:0016567">
    <property type="term" value="P:protein ubiquitination"/>
    <property type="evidence" value="ECO:0007669"/>
    <property type="project" value="TreeGrafter"/>
</dbReference>
<dbReference type="InterPro" id="IPR013083">
    <property type="entry name" value="Znf_RING/FYVE/PHD"/>
</dbReference>
<dbReference type="FunFam" id="1.25.40.20:FF:000257">
    <property type="entry name" value="E3 ubiquitin-protein ligase MIB1"/>
    <property type="match status" value="1"/>
</dbReference>
<dbReference type="InterPro" id="IPR001841">
    <property type="entry name" value="Znf_RING"/>
</dbReference>
<dbReference type="PRINTS" id="PR01415">
    <property type="entry name" value="ANKYRIN"/>
</dbReference>
<dbReference type="Proteomes" id="UP001228049">
    <property type="component" value="Unassembled WGS sequence"/>
</dbReference>
<dbReference type="Pfam" id="PF12796">
    <property type="entry name" value="Ank_2"/>
    <property type="match status" value="1"/>
</dbReference>
<dbReference type="GO" id="GO:0008270">
    <property type="term" value="F:zinc ion binding"/>
    <property type="evidence" value="ECO:0007669"/>
    <property type="project" value="UniProtKB-KW"/>
</dbReference>
<dbReference type="CDD" id="cd16725">
    <property type="entry name" value="RING-HC_MIB1_rpt2"/>
    <property type="match status" value="1"/>
</dbReference>
<dbReference type="PROSITE" id="PS50089">
    <property type="entry name" value="ZF_RING_2"/>
    <property type="match status" value="3"/>
</dbReference>
<evidence type="ECO:0000313" key="8">
    <source>
        <dbReference type="Proteomes" id="UP001228049"/>
    </source>
</evidence>
<proteinExistence type="predicted"/>
<dbReference type="PANTHER" id="PTHR24202">
    <property type="entry name" value="E3 UBIQUITIN-PROTEIN LIGASE MIB2"/>
    <property type="match status" value="1"/>
</dbReference>
<dbReference type="InterPro" id="IPR002110">
    <property type="entry name" value="Ankyrin_rpt"/>
</dbReference>
<dbReference type="SUPFAM" id="SSF57850">
    <property type="entry name" value="RING/U-box"/>
    <property type="match status" value="1"/>
</dbReference>
<feature type="repeat" description="ANK" evidence="4">
    <location>
        <begin position="54"/>
        <end position="86"/>
    </location>
</feature>
<evidence type="ECO:0000259" key="6">
    <source>
        <dbReference type="PROSITE" id="PS50089"/>
    </source>
</evidence>
<dbReference type="PROSITE" id="PS50088">
    <property type="entry name" value="ANK_REPEAT"/>
    <property type="match status" value="2"/>
</dbReference>
<comment type="caution">
    <text evidence="7">The sequence shown here is derived from an EMBL/GenBank/DDBJ whole genome shotgun (WGS) entry which is preliminary data.</text>
</comment>
<dbReference type="PROSITE" id="PS50297">
    <property type="entry name" value="ANK_REP_REGION"/>
    <property type="match status" value="2"/>
</dbReference>
<feature type="repeat" description="ANK" evidence="4">
    <location>
        <begin position="20"/>
        <end position="45"/>
    </location>
</feature>
<evidence type="ECO:0000256" key="1">
    <source>
        <dbReference type="ARBA" id="ARBA00022723"/>
    </source>
</evidence>
<feature type="domain" description="RING-type" evidence="6">
    <location>
        <begin position="233"/>
        <end position="268"/>
    </location>
</feature>
<feature type="domain" description="RING-type" evidence="6">
    <location>
        <begin position="368"/>
        <end position="401"/>
    </location>
</feature>
<dbReference type="EMBL" id="JASDAP010000026">
    <property type="protein sequence ID" value="KAK1879375.1"/>
    <property type="molecule type" value="Genomic_DNA"/>
</dbReference>
<dbReference type="Pfam" id="PF13920">
    <property type="entry name" value="zf-C3HC4_3"/>
    <property type="match status" value="3"/>
</dbReference>
<dbReference type="SMART" id="SM00184">
    <property type="entry name" value="RING"/>
    <property type="match status" value="3"/>
</dbReference>
<dbReference type="Gene3D" id="3.30.40.10">
    <property type="entry name" value="Zinc/RING finger domain, C3HC4 (zinc finger)"/>
    <property type="match status" value="3"/>
</dbReference>
<evidence type="ECO:0000313" key="7">
    <source>
        <dbReference type="EMBL" id="KAK1879375.1"/>
    </source>
</evidence>
<dbReference type="CDD" id="cd16724">
    <property type="entry name" value="RING-HC_MIB1_rpt1"/>
    <property type="match status" value="1"/>
</dbReference>
<keyword evidence="8" id="KW-1185">Reference proteome</keyword>
<dbReference type="SMART" id="SM00248">
    <property type="entry name" value="ANK"/>
    <property type="match status" value="3"/>
</dbReference>
<dbReference type="GO" id="GO:0007219">
    <property type="term" value="P:Notch signaling pathway"/>
    <property type="evidence" value="ECO:0007669"/>
    <property type="project" value="TreeGrafter"/>
</dbReference>
<evidence type="ECO:0000256" key="3">
    <source>
        <dbReference type="ARBA" id="ARBA00022833"/>
    </source>
</evidence>
<dbReference type="FunFam" id="3.30.40.10:FF:000085">
    <property type="entry name" value="E3 ubiquitin-protein ligase MIB1 isoform X1"/>
    <property type="match status" value="1"/>
</dbReference>
<reference evidence="7" key="1">
    <citation type="submission" date="2023-04" db="EMBL/GenBank/DDBJ databases">
        <title>Chromosome-level genome of Chaenocephalus aceratus.</title>
        <authorList>
            <person name="Park H."/>
        </authorList>
    </citation>
    <scope>NUCLEOTIDE SEQUENCE</scope>
    <source>
        <strain evidence="7">DE</strain>
        <tissue evidence="7">Muscle</tissue>
    </source>
</reference>
<protein>
    <submittedName>
        <fullName evidence="7">E3 ubiquitin-protein ligase mib1</fullName>
    </submittedName>
</protein>
<accession>A0AAD9B903</accession>
<dbReference type="Pfam" id="PF13637">
    <property type="entry name" value="Ank_4"/>
    <property type="match status" value="1"/>
</dbReference>
<keyword evidence="3" id="KW-0862">Zinc</keyword>
<dbReference type="FunFam" id="3.30.40.10:FF:000083">
    <property type="entry name" value="E3 ubiquitin-protein ligase MIB1 isoform X1"/>
    <property type="match status" value="1"/>
</dbReference>
<dbReference type="GO" id="GO:0006897">
    <property type="term" value="P:endocytosis"/>
    <property type="evidence" value="ECO:0007669"/>
    <property type="project" value="TreeGrafter"/>
</dbReference>
<dbReference type="AlphaFoldDB" id="A0AAD9B903"/>
<evidence type="ECO:0000256" key="4">
    <source>
        <dbReference type="PROSITE-ProRule" id="PRU00023"/>
    </source>
</evidence>
<dbReference type="Gene3D" id="1.25.40.20">
    <property type="entry name" value="Ankyrin repeat-containing domain"/>
    <property type="match status" value="1"/>
</dbReference>
<keyword evidence="1" id="KW-0479">Metal-binding</keyword>
<dbReference type="FunFam" id="3.30.40.10:FF:000135">
    <property type="entry name" value="E3 ubiquitin-protein ligase mib1 isoform X1"/>
    <property type="match status" value="1"/>
</dbReference>
<dbReference type="SUPFAM" id="SSF48403">
    <property type="entry name" value="Ankyrin repeat"/>
    <property type="match status" value="1"/>
</dbReference>
<sequence>MRVLLSKLPRPWIVDEKKDDGYTALHLAALNNHVEVAELLVHQGSASLDIQNVNQQTALHLAVERQHTQIVRLLVRAEAKLDVQDKDGDTPLHEALRHHTLSQLRQLQDMQDVSKVEPWEPSKNTVQTICHVTSARSSSDVSVCVCLSVFLQLIMGLGTQGAEKKSAASIACFLAANGADLTIRNKKGQSPLDLCPDPSLCKALAKCHKEKSSGQVGTRSPSQNSNNETLDECMVCSDLKRDTIFGPCGHIATCSLCSPRVKKCLICKDQVQSRTKIEECVVCSDKKAAVLFQPCGHMCACENCASLMKKCVQCRAVVERRTPFVMCCGGKASGNIPALQRDKDNTNINADVQKLQQQLQDIKEQTMCPVCLDRLKNMIFMCGHGTCQLCGDRMSECPICRKAIERRILLY</sequence>
<evidence type="ECO:0000256" key="5">
    <source>
        <dbReference type="PROSITE-ProRule" id="PRU00175"/>
    </source>
</evidence>
<keyword evidence="4" id="KW-0040">ANK repeat</keyword>
<feature type="domain" description="RING-type" evidence="6">
    <location>
        <begin position="280"/>
        <end position="315"/>
    </location>
</feature>
<organism evidence="7 8">
    <name type="scientific">Dissostichus eleginoides</name>
    <name type="common">Patagonian toothfish</name>
    <name type="synonym">Dissostichus amissus</name>
    <dbReference type="NCBI Taxonomy" id="100907"/>
    <lineage>
        <taxon>Eukaryota</taxon>
        <taxon>Metazoa</taxon>
        <taxon>Chordata</taxon>
        <taxon>Craniata</taxon>
        <taxon>Vertebrata</taxon>
        <taxon>Euteleostomi</taxon>
        <taxon>Actinopterygii</taxon>
        <taxon>Neopterygii</taxon>
        <taxon>Teleostei</taxon>
        <taxon>Neoteleostei</taxon>
        <taxon>Acanthomorphata</taxon>
        <taxon>Eupercaria</taxon>
        <taxon>Perciformes</taxon>
        <taxon>Notothenioidei</taxon>
        <taxon>Nototheniidae</taxon>
        <taxon>Dissostichus</taxon>
    </lineage>
</organism>
<name>A0AAD9B903_DISEL</name>
<keyword evidence="2 5" id="KW-0863">Zinc-finger</keyword>
<dbReference type="InterPro" id="IPR036770">
    <property type="entry name" value="Ankyrin_rpt-contain_sf"/>
</dbReference>
<gene>
    <name evidence="7" type="ORF">KUDE01_027498</name>
</gene>
<dbReference type="GO" id="GO:0005737">
    <property type="term" value="C:cytoplasm"/>
    <property type="evidence" value="ECO:0007669"/>
    <property type="project" value="TreeGrafter"/>
</dbReference>
<dbReference type="PANTHER" id="PTHR24202:SF53">
    <property type="entry name" value="E3 UBIQUITIN-PROTEIN LIGASE MIB1"/>
    <property type="match status" value="1"/>
</dbReference>
<evidence type="ECO:0000256" key="2">
    <source>
        <dbReference type="ARBA" id="ARBA00022771"/>
    </source>
</evidence>